<evidence type="ECO:0000313" key="2">
    <source>
        <dbReference type="Proteomes" id="UP000178435"/>
    </source>
</evidence>
<dbReference type="EMBL" id="MGDF01000012">
    <property type="protein sequence ID" value="OGL47486.1"/>
    <property type="molecule type" value="Genomic_DNA"/>
</dbReference>
<comment type="caution">
    <text evidence="1">The sequence shown here is derived from an EMBL/GenBank/DDBJ whole genome shotgun (WGS) entry which is preliminary data.</text>
</comment>
<gene>
    <name evidence="1" type="ORF">A2149_03390</name>
</gene>
<dbReference type="AlphaFoldDB" id="A0A1F7S106"/>
<evidence type="ECO:0000313" key="1">
    <source>
        <dbReference type="EMBL" id="OGL47486.1"/>
    </source>
</evidence>
<protein>
    <submittedName>
        <fullName evidence="1">Uncharacterized protein</fullName>
    </submittedName>
</protein>
<proteinExistence type="predicted"/>
<reference evidence="1 2" key="1">
    <citation type="journal article" date="2016" name="Nat. Commun.">
        <title>Thousands of microbial genomes shed light on interconnected biogeochemical processes in an aquifer system.</title>
        <authorList>
            <person name="Anantharaman K."/>
            <person name="Brown C.T."/>
            <person name="Hug L.A."/>
            <person name="Sharon I."/>
            <person name="Castelle C.J."/>
            <person name="Probst A.J."/>
            <person name="Thomas B.C."/>
            <person name="Singh A."/>
            <person name="Wilkins M.J."/>
            <person name="Karaoz U."/>
            <person name="Brodie E.L."/>
            <person name="Williams K.H."/>
            <person name="Hubbard S.S."/>
            <person name="Banfield J.F."/>
        </authorList>
    </citation>
    <scope>NUCLEOTIDE SEQUENCE [LARGE SCALE GENOMIC DNA]</scope>
</reference>
<accession>A0A1F7S106</accession>
<dbReference type="Proteomes" id="UP000178435">
    <property type="component" value="Unassembled WGS sequence"/>
</dbReference>
<organism evidence="1 2">
    <name type="scientific">Candidatus Schekmanbacteria bacterium RBG_16_38_11</name>
    <dbReference type="NCBI Taxonomy" id="1817880"/>
    <lineage>
        <taxon>Bacteria</taxon>
        <taxon>Candidatus Schekmaniibacteriota</taxon>
    </lineage>
</organism>
<sequence length="69" mass="8334">MPIKGYADYKRREFCKDIKCPVQLDLDAQKEGSEEYERIRGICKTNCRYTAYQFHHWTMQKGFLIVRPE</sequence>
<name>A0A1F7S106_9BACT</name>